<comment type="caution">
    <text evidence="1">The sequence shown here is derived from an EMBL/GenBank/DDBJ whole genome shotgun (WGS) entry which is preliminary data.</text>
</comment>
<evidence type="ECO:0000313" key="2">
    <source>
        <dbReference type="Proteomes" id="UP000615446"/>
    </source>
</evidence>
<gene>
    <name evidence="1" type="ORF">RCL2_001192000</name>
</gene>
<sequence length="175" mass="19458">MTGQANFVSLNGCTAAQIGADELNKAAARQPRNAIAKLRALCRIARHKGDRISDPLVSYQASRRIHEPLSVSASQQQGIFLEDMQKAIQSALVQQKTESSKLKVTLEDEKGKPINITGNYADNQGRDSKGLGHSQNQFHMKVHDKTYIIPTYNKTLEVKDPIKEARNMFFLSHPS</sequence>
<accession>A0A8H3QM51</accession>
<proteinExistence type="predicted"/>
<evidence type="ECO:0000313" key="1">
    <source>
        <dbReference type="EMBL" id="GES84828.1"/>
    </source>
</evidence>
<dbReference type="EMBL" id="BLAL01000086">
    <property type="protein sequence ID" value="GES84828.1"/>
    <property type="molecule type" value="Genomic_DNA"/>
</dbReference>
<organism evidence="1 2">
    <name type="scientific">Rhizophagus clarus</name>
    <dbReference type="NCBI Taxonomy" id="94130"/>
    <lineage>
        <taxon>Eukaryota</taxon>
        <taxon>Fungi</taxon>
        <taxon>Fungi incertae sedis</taxon>
        <taxon>Mucoromycota</taxon>
        <taxon>Glomeromycotina</taxon>
        <taxon>Glomeromycetes</taxon>
        <taxon>Glomerales</taxon>
        <taxon>Glomeraceae</taxon>
        <taxon>Rhizophagus</taxon>
    </lineage>
</organism>
<reference evidence="1" key="1">
    <citation type="submission" date="2019-10" db="EMBL/GenBank/DDBJ databases">
        <title>Conservation and host-specific expression of non-tandemly repeated heterogenous ribosome RNA gene in arbuscular mycorrhizal fungi.</title>
        <authorList>
            <person name="Maeda T."/>
            <person name="Kobayashi Y."/>
            <person name="Nakagawa T."/>
            <person name="Ezawa T."/>
            <person name="Yamaguchi K."/>
            <person name="Bino T."/>
            <person name="Nishimoto Y."/>
            <person name="Shigenobu S."/>
            <person name="Kawaguchi M."/>
        </authorList>
    </citation>
    <scope>NUCLEOTIDE SEQUENCE</scope>
    <source>
        <strain evidence="1">HR1</strain>
    </source>
</reference>
<dbReference type="AlphaFoldDB" id="A0A8H3QM51"/>
<dbReference type="Proteomes" id="UP000615446">
    <property type="component" value="Unassembled WGS sequence"/>
</dbReference>
<protein>
    <submittedName>
        <fullName evidence="1">Uncharacterized protein</fullName>
    </submittedName>
</protein>
<name>A0A8H3QM51_9GLOM</name>